<dbReference type="AlphaFoldDB" id="A0A8X6PX56"/>
<gene>
    <name evidence="1" type="ORF">NPIL_487681</name>
</gene>
<keyword evidence="2" id="KW-1185">Reference proteome</keyword>
<dbReference type="Proteomes" id="UP000887013">
    <property type="component" value="Unassembled WGS sequence"/>
</dbReference>
<organism evidence="1 2">
    <name type="scientific">Nephila pilipes</name>
    <name type="common">Giant wood spider</name>
    <name type="synonym">Nephila maculata</name>
    <dbReference type="NCBI Taxonomy" id="299642"/>
    <lineage>
        <taxon>Eukaryota</taxon>
        <taxon>Metazoa</taxon>
        <taxon>Ecdysozoa</taxon>
        <taxon>Arthropoda</taxon>
        <taxon>Chelicerata</taxon>
        <taxon>Arachnida</taxon>
        <taxon>Araneae</taxon>
        <taxon>Araneomorphae</taxon>
        <taxon>Entelegynae</taxon>
        <taxon>Araneoidea</taxon>
        <taxon>Nephilidae</taxon>
        <taxon>Nephila</taxon>
    </lineage>
</organism>
<dbReference type="EMBL" id="BMAW01121515">
    <property type="protein sequence ID" value="GFT94456.1"/>
    <property type="molecule type" value="Genomic_DNA"/>
</dbReference>
<evidence type="ECO:0000313" key="1">
    <source>
        <dbReference type="EMBL" id="GFT94456.1"/>
    </source>
</evidence>
<proteinExistence type="predicted"/>
<accession>A0A8X6PX56</accession>
<protein>
    <submittedName>
        <fullName evidence="1">Uncharacterized protein</fullName>
    </submittedName>
</protein>
<comment type="caution">
    <text evidence="1">The sequence shown here is derived from an EMBL/GenBank/DDBJ whole genome shotgun (WGS) entry which is preliminary data.</text>
</comment>
<sequence>MILIHKCRAYMHPHSTTPPSSYFTVGPMFLSSSSVFDFLHINTLPLHPKRLSFGSSACIPSIQKSTFMLTRVLANSHLVRQQAYFGDTTS</sequence>
<name>A0A8X6PX56_NEPPI</name>
<evidence type="ECO:0000313" key="2">
    <source>
        <dbReference type="Proteomes" id="UP000887013"/>
    </source>
</evidence>
<reference evidence="1" key="1">
    <citation type="submission" date="2020-08" db="EMBL/GenBank/DDBJ databases">
        <title>Multicomponent nature underlies the extraordinary mechanical properties of spider dragline silk.</title>
        <authorList>
            <person name="Kono N."/>
            <person name="Nakamura H."/>
            <person name="Mori M."/>
            <person name="Yoshida Y."/>
            <person name="Ohtoshi R."/>
            <person name="Malay A.D."/>
            <person name="Moran D.A.P."/>
            <person name="Tomita M."/>
            <person name="Numata K."/>
            <person name="Arakawa K."/>
        </authorList>
    </citation>
    <scope>NUCLEOTIDE SEQUENCE</scope>
</reference>